<proteinExistence type="predicted"/>
<accession>C9ZAY1</accession>
<protein>
    <submittedName>
        <fullName evidence="1">Uncharacterized protein</fullName>
    </submittedName>
</protein>
<sequence length="49" mass="5318">MFGRNAVGGVYDALALDSGRRLDARNQKRCPVTIDSRLGRVGGWVRGTV</sequence>
<evidence type="ECO:0000313" key="1">
    <source>
        <dbReference type="EMBL" id="CBG73279.1"/>
    </source>
</evidence>
<keyword evidence="2" id="KW-1185">Reference proteome</keyword>
<name>C9ZAY1_STRSW</name>
<dbReference type="AlphaFoldDB" id="C9ZAY1"/>
<evidence type="ECO:0000313" key="2">
    <source>
        <dbReference type="Proteomes" id="UP000001444"/>
    </source>
</evidence>
<organism evidence="1 2">
    <name type="scientific">Streptomyces scabiei (strain 87.22)</name>
    <dbReference type="NCBI Taxonomy" id="680198"/>
    <lineage>
        <taxon>Bacteria</taxon>
        <taxon>Bacillati</taxon>
        <taxon>Actinomycetota</taxon>
        <taxon>Actinomycetes</taxon>
        <taxon>Kitasatosporales</taxon>
        <taxon>Streptomycetaceae</taxon>
        <taxon>Streptomyces</taxon>
    </lineage>
</organism>
<dbReference type="KEGG" id="scb:SCAB_62631"/>
<dbReference type="HOGENOM" id="CLU_3141421_0_0_11"/>
<dbReference type="EMBL" id="FN554889">
    <property type="protein sequence ID" value="CBG73279.1"/>
    <property type="molecule type" value="Genomic_DNA"/>
</dbReference>
<gene>
    <name evidence="1" type="ordered locus">SCAB_62631</name>
</gene>
<dbReference type="Proteomes" id="UP000001444">
    <property type="component" value="Chromosome"/>
</dbReference>
<reference evidence="1 2" key="1">
    <citation type="journal article" date="2010" name="Mol. Plant Microbe Interact.">
        <title>Streptomyces scabies 87-22 contains a coronafacic acid-like biosynthetic cluster that contributes to plant-microbe interactions.</title>
        <authorList>
            <person name="Bignell D.R."/>
            <person name="Seipke R.F."/>
            <person name="Huguet-Tapia J.C."/>
            <person name="Chambers A.H."/>
            <person name="Parry R.J."/>
            <person name="Loria R."/>
        </authorList>
    </citation>
    <scope>NUCLEOTIDE SEQUENCE [LARGE SCALE GENOMIC DNA]</scope>
    <source>
        <strain evidence="1 2">87.22</strain>
    </source>
</reference>